<reference evidence="9" key="1">
    <citation type="submission" date="2021-03" db="EMBL/GenBank/DDBJ databases">
        <authorList>
            <person name="Tagirdzhanova G."/>
        </authorList>
    </citation>
    <scope>NUCLEOTIDE SEQUENCE</scope>
</reference>
<evidence type="ECO:0000313" key="9">
    <source>
        <dbReference type="EMBL" id="CAF9906127.1"/>
    </source>
</evidence>
<evidence type="ECO:0000256" key="1">
    <source>
        <dbReference type="ARBA" id="ARBA00004496"/>
    </source>
</evidence>
<name>A0A8H3HX69_9LECA</name>
<dbReference type="Pfam" id="PF19834">
    <property type="entry name" value="DUF6314"/>
    <property type="match status" value="1"/>
</dbReference>
<gene>
    <name evidence="9" type="ORF">HETSPECPRED_006068</name>
</gene>
<keyword evidence="2" id="KW-0963">Cytoplasm</keyword>
<evidence type="ECO:0000313" key="10">
    <source>
        <dbReference type="Proteomes" id="UP000664521"/>
    </source>
</evidence>
<keyword evidence="4" id="KW-0819">tRNA processing</keyword>
<evidence type="ECO:0000256" key="7">
    <source>
        <dbReference type="PROSITE-ProRule" id="PRU00221"/>
    </source>
</evidence>
<dbReference type="InterPro" id="IPR001680">
    <property type="entry name" value="WD40_rpt"/>
</dbReference>
<comment type="caution">
    <text evidence="9">The sequence shown here is derived from an EMBL/GenBank/DDBJ whole genome shotgun (WGS) entry which is preliminary data.</text>
</comment>
<dbReference type="PANTHER" id="PTHR14344">
    <property type="entry name" value="WD REPEAT PROTEIN"/>
    <property type="match status" value="1"/>
</dbReference>
<evidence type="ECO:0000256" key="3">
    <source>
        <dbReference type="ARBA" id="ARBA00022574"/>
    </source>
</evidence>
<organism evidence="9 10">
    <name type="scientific">Heterodermia speciosa</name>
    <dbReference type="NCBI Taxonomy" id="116794"/>
    <lineage>
        <taxon>Eukaryota</taxon>
        <taxon>Fungi</taxon>
        <taxon>Dikarya</taxon>
        <taxon>Ascomycota</taxon>
        <taxon>Pezizomycotina</taxon>
        <taxon>Lecanoromycetes</taxon>
        <taxon>OSLEUM clade</taxon>
        <taxon>Lecanoromycetidae</taxon>
        <taxon>Caliciales</taxon>
        <taxon>Physciaceae</taxon>
        <taxon>Heterodermia</taxon>
    </lineage>
</organism>
<comment type="similarity">
    <text evidence="6">Belongs to the WD repeat WDR6 family.</text>
</comment>
<dbReference type="InterPro" id="IPR036322">
    <property type="entry name" value="WD40_repeat_dom_sf"/>
</dbReference>
<dbReference type="EMBL" id="CAJPDS010000004">
    <property type="protein sequence ID" value="CAF9906127.1"/>
    <property type="molecule type" value="Genomic_DNA"/>
</dbReference>
<dbReference type="SUPFAM" id="SSF50978">
    <property type="entry name" value="WD40 repeat-like"/>
    <property type="match status" value="3"/>
</dbReference>
<dbReference type="OrthoDB" id="66881at2759"/>
<keyword evidence="3 7" id="KW-0853">WD repeat</keyword>
<dbReference type="GO" id="GO:0030488">
    <property type="term" value="P:tRNA methylation"/>
    <property type="evidence" value="ECO:0007669"/>
    <property type="project" value="TreeGrafter"/>
</dbReference>
<dbReference type="PANTHER" id="PTHR14344:SF3">
    <property type="entry name" value="WD REPEAT-CONTAINING PROTEIN 6"/>
    <property type="match status" value="1"/>
</dbReference>
<sequence length="1150" mass="127607">MGRYDPAEQQCHSNISESLGRQVGIVTGHKSRIWGIRFVGIDQQSMRILSYGEDCSTQSWLIRNPTGKISPSLALPNMSLQHESIFVFHYGKNVWALDVIDSLTQNLIVASGGADGRIACFIFQSQKGVLSDRPFSYQNSMEDLRLNVQGSTASLRGDLQALPFTISRSFKTGAIFAGLKGDWKVVRSLESAIPAYPSGIFDGLATFRERIPSDPAFDNEYLYVEDGHFKTQQGLTLSATRRYVYRYQLNSNQISAWFVKSEDGITVDYLFHVLDLSATTPETETISVKAHHLCNEDNYWVQYLFPYRDSNLNEFSIKYAVNGPNKDYTADATYTRDTKVTTATDQTASDQAPIRPMKASADDNNFNEDAIHTVPFEVSIASLVKGDSFRSYGWIDDNSFLVTTSNGWLLLGSFESRSSVQYESRIRAFNETALQWTLIVQQFALGSSCILSDVGSCGFVLITGEDGIIYCFQRATRTMRSILKLPKKVACLNASRLELKGKGSETDISRPSFTAFASCLGSPIAYHLTIDYRDEIFRYNQVELEHPVNFIPTSSLYIESKNIMVLGFRNGALAFYDLSDIDDPVNAKLVTSSVHGADSVTSIICVPYLGADRESGAEYLLSTGRDGRYAVHLLTTCSSQQSSFRMNLQTVHACSLPFGPNIEGAAFNGESQDVLVWGFRGKEFVVWNDSLKSEVMSVECGGAYRNWAFLPLKKSKRGGNLVWTKASTLNVYMPARSSHNVLQHGGHGREIKAMALSPYIEENCYPTSRFLATGAEDTTIRIFNSTHGDDLYQGDHQRLAVLSKHTTGIQQLCWSSDGRLLFSAAGREELFVWRIQPVPCFPVGAICLSICPPVSEEKDLRIMDFDIIGVPTSKNLTTRYILAAVYSNSTLRIFDYDSENSQNPFHLVSTGLYTSYCLTQMLFVRIGSHVYCCTASTDGYLAFWPLDLENKVEEINSPVEIASRYDTSLGSIILRNRIAFTERVQVHQSSVNCMSTSNQSQTDVLIATVGDDGAMAISRLKGINISQSASPTGYPSNRFSVQCSVVIVPKAHASTIDALIYLGSMKERGDHESSHRFATCGKDQRLKIWKVTANLEHAGIHGFTIIREQDTHSRIADASTLACSTTDDQSSHCVIIAGIGVEMQRVARLQ</sequence>
<dbReference type="InterPro" id="IPR045632">
    <property type="entry name" value="DUF6314"/>
</dbReference>
<dbReference type="InterPro" id="IPR051973">
    <property type="entry name" value="tRNA_Anticodon_Mtase-Reg"/>
</dbReference>
<feature type="repeat" description="WD" evidence="7">
    <location>
        <begin position="802"/>
        <end position="836"/>
    </location>
</feature>
<dbReference type="PROSITE" id="PS50082">
    <property type="entry name" value="WD_REPEATS_2"/>
    <property type="match status" value="1"/>
</dbReference>
<evidence type="ECO:0000256" key="6">
    <source>
        <dbReference type="ARBA" id="ARBA00038255"/>
    </source>
</evidence>
<feature type="domain" description="DUF6314" evidence="8">
    <location>
        <begin position="179"/>
        <end position="336"/>
    </location>
</feature>
<keyword evidence="10" id="KW-1185">Reference proteome</keyword>
<accession>A0A8H3HX69</accession>
<keyword evidence="5" id="KW-0677">Repeat</keyword>
<evidence type="ECO:0000256" key="5">
    <source>
        <dbReference type="ARBA" id="ARBA00022737"/>
    </source>
</evidence>
<dbReference type="Pfam" id="PF00400">
    <property type="entry name" value="WD40"/>
    <property type="match status" value="2"/>
</dbReference>
<evidence type="ECO:0000259" key="8">
    <source>
        <dbReference type="Pfam" id="PF19834"/>
    </source>
</evidence>
<proteinExistence type="inferred from homology"/>
<dbReference type="AlphaFoldDB" id="A0A8H3HX69"/>
<evidence type="ECO:0000256" key="2">
    <source>
        <dbReference type="ARBA" id="ARBA00022490"/>
    </source>
</evidence>
<evidence type="ECO:0000256" key="4">
    <source>
        <dbReference type="ARBA" id="ARBA00022694"/>
    </source>
</evidence>
<dbReference type="SMART" id="SM00320">
    <property type="entry name" value="WD40"/>
    <property type="match status" value="6"/>
</dbReference>
<dbReference type="Proteomes" id="UP000664521">
    <property type="component" value="Unassembled WGS sequence"/>
</dbReference>
<protein>
    <recommendedName>
        <fullName evidence="8">DUF6314 domain-containing protein</fullName>
    </recommendedName>
</protein>
<comment type="subcellular location">
    <subcellularLocation>
        <location evidence="1">Cytoplasm</location>
    </subcellularLocation>
</comment>
<dbReference type="InterPro" id="IPR015943">
    <property type="entry name" value="WD40/YVTN_repeat-like_dom_sf"/>
</dbReference>
<dbReference type="GO" id="GO:0005737">
    <property type="term" value="C:cytoplasm"/>
    <property type="evidence" value="ECO:0007669"/>
    <property type="project" value="UniProtKB-SubCell"/>
</dbReference>
<dbReference type="Gene3D" id="2.130.10.10">
    <property type="entry name" value="YVTN repeat-like/Quinoprotein amine dehydrogenase"/>
    <property type="match status" value="2"/>
</dbReference>